<dbReference type="RefSeq" id="WP_302989636.1">
    <property type="nucleotide sequence ID" value="NZ_CATZQL010000019.1"/>
</dbReference>
<keyword evidence="2" id="KW-0378">Hydrolase</keyword>
<dbReference type="Gene3D" id="2.60.40.1180">
    <property type="entry name" value="Golgi alpha-mannosidase II"/>
    <property type="match status" value="1"/>
</dbReference>
<feature type="domain" description="Glycosyl-hydrolase 97 C-terminal oligomerisation" evidence="1">
    <location>
        <begin position="1"/>
        <end position="73"/>
    </location>
</feature>
<name>A0AAE4LMX6_9BACT</name>
<dbReference type="Proteomes" id="UP001181347">
    <property type="component" value="Unassembled WGS sequence"/>
</dbReference>
<reference evidence="2" key="1">
    <citation type="submission" date="2023-10" db="EMBL/GenBank/DDBJ databases">
        <title>Genome Sequence of the Bacteria from From Gut Wall in Crohn's Disease.</title>
        <authorList>
            <person name="Rodriguez-Palacios A."/>
        </authorList>
    </citation>
    <scope>NUCLEOTIDE SEQUENCE</scope>
    <source>
        <strain evidence="2">CavFT-hAR58</strain>
    </source>
</reference>
<accession>A0AAE4LMX6</accession>
<dbReference type="InterPro" id="IPR013780">
    <property type="entry name" value="Glyco_hydro_b"/>
</dbReference>
<dbReference type="Pfam" id="PF14509">
    <property type="entry name" value="GH97_C"/>
    <property type="match status" value="1"/>
</dbReference>
<organism evidence="2 3">
    <name type="scientific">Alistipes finegoldii</name>
    <dbReference type="NCBI Taxonomy" id="214856"/>
    <lineage>
        <taxon>Bacteria</taxon>
        <taxon>Pseudomonadati</taxon>
        <taxon>Bacteroidota</taxon>
        <taxon>Bacteroidia</taxon>
        <taxon>Bacteroidales</taxon>
        <taxon>Rikenellaceae</taxon>
        <taxon>Alistipes</taxon>
    </lineage>
</organism>
<dbReference type="AlphaFoldDB" id="A0AAE4LMX6"/>
<evidence type="ECO:0000313" key="3">
    <source>
        <dbReference type="Proteomes" id="UP001181347"/>
    </source>
</evidence>
<comment type="caution">
    <text evidence="2">The sequence shown here is derived from an EMBL/GenBank/DDBJ whole genome shotgun (WGS) entry which is preliminary data.</text>
</comment>
<gene>
    <name evidence="2" type="ORF">RVH17_09625</name>
</gene>
<evidence type="ECO:0000259" key="1">
    <source>
        <dbReference type="Pfam" id="PF14509"/>
    </source>
</evidence>
<protein>
    <submittedName>
        <fullName evidence="2">Glycoside hydrolase family 97 C-terminal domain-containing protein</fullName>
    </submittedName>
</protein>
<sequence>MARRKGGTWYIAGVNTAPTAVTIPAGLIPATARKAQIVRDAADGSLQTTEVALPAPEPLSVQLPENGGFIAVLE</sequence>
<dbReference type="GO" id="GO:0016787">
    <property type="term" value="F:hydrolase activity"/>
    <property type="evidence" value="ECO:0007669"/>
    <property type="project" value="UniProtKB-KW"/>
</dbReference>
<dbReference type="EMBL" id="JAWDES010000005">
    <property type="protein sequence ID" value="MDU0260367.1"/>
    <property type="molecule type" value="Genomic_DNA"/>
</dbReference>
<evidence type="ECO:0000313" key="2">
    <source>
        <dbReference type="EMBL" id="MDU0260367.1"/>
    </source>
</evidence>
<proteinExistence type="predicted"/>
<dbReference type="InterPro" id="IPR029483">
    <property type="entry name" value="GH97_C"/>
</dbReference>